<keyword evidence="2" id="KW-1185">Reference proteome</keyword>
<proteinExistence type="predicted"/>
<protein>
    <submittedName>
        <fullName evidence="1">Uncharacterized protein</fullName>
    </submittedName>
</protein>
<reference evidence="2" key="1">
    <citation type="journal article" date="2019" name="Int. J. Syst. Evol. Microbiol.">
        <title>The Global Catalogue of Microorganisms (GCM) 10K type strain sequencing project: providing services to taxonomists for standard genome sequencing and annotation.</title>
        <authorList>
            <consortium name="The Broad Institute Genomics Platform"/>
            <consortium name="The Broad Institute Genome Sequencing Center for Infectious Disease"/>
            <person name="Wu L."/>
            <person name="Ma J."/>
        </authorList>
    </citation>
    <scope>NUCLEOTIDE SEQUENCE [LARGE SCALE GENOMIC DNA]</scope>
    <source>
        <strain evidence="2">KCTC 42217</strain>
    </source>
</reference>
<sequence>MNRKSLISNNNDYCKSISAEGVMVQADVAVTMLLNSTNQQEGGRKRSSILIIRLMVKRSNPSRSGVPY</sequence>
<dbReference type="RefSeq" id="WP_255904000.1">
    <property type="nucleotide sequence ID" value="NZ_JAFMZO010000003.1"/>
</dbReference>
<organism evidence="1 2">
    <name type="scientific">Paradesertivirga mongoliensis</name>
    <dbReference type="NCBI Taxonomy" id="2100740"/>
    <lineage>
        <taxon>Bacteria</taxon>
        <taxon>Pseudomonadati</taxon>
        <taxon>Bacteroidota</taxon>
        <taxon>Sphingobacteriia</taxon>
        <taxon>Sphingobacteriales</taxon>
        <taxon>Sphingobacteriaceae</taxon>
        <taxon>Paradesertivirga</taxon>
    </lineage>
</organism>
<accession>A0ABW4ZK02</accession>
<evidence type="ECO:0000313" key="1">
    <source>
        <dbReference type="EMBL" id="MFD2162245.1"/>
    </source>
</evidence>
<comment type="caution">
    <text evidence="1">The sequence shown here is derived from an EMBL/GenBank/DDBJ whole genome shotgun (WGS) entry which is preliminary data.</text>
</comment>
<gene>
    <name evidence="1" type="ORF">ACFSJU_07560</name>
</gene>
<dbReference type="EMBL" id="JBHUHZ010000001">
    <property type="protein sequence ID" value="MFD2162245.1"/>
    <property type="molecule type" value="Genomic_DNA"/>
</dbReference>
<name>A0ABW4ZK02_9SPHI</name>
<dbReference type="Proteomes" id="UP001597387">
    <property type="component" value="Unassembled WGS sequence"/>
</dbReference>
<evidence type="ECO:0000313" key="2">
    <source>
        <dbReference type="Proteomes" id="UP001597387"/>
    </source>
</evidence>